<dbReference type="RefSeq" id="WP_152098117.1">
    <property type="nucleotide sequence ID" value="NZ_AP021861.1"/>
</dbReference>
<gene>
    <name evidence="9" type="ORF">PLANPX_1697</name>
</gene>
<dbReference type="GO" id="GO:0022857">
    <property type="term" value="F:transmembrane transporter activity"/>
    <property type="evidence" value="ECO:0007669"/>
    <property type="project" value="TreeGrafter"/>
</dbReference>
<evidence type="ECO:0000256" key="6">
    <source>
        <dbReference type="ARBA" id="ARBA00038076"/>
    </source>
</evidence>
<feature type="transmembrane region" description="Helical" evidence="7">
    <location>
        <begin position="465"/>
        <end position="488"/>
    </location>
</feature>
<feature type="transmembrane region" description="Helical" evidence="7">
    <location>
        <begin position="344"/>
        <end position="368"/>
    </location>
</feature>
<keyword evidence="5 7" id="KW-0472">Membrane</keyword>
<keyword evidence="4 7" id="KW-1133">Transmembrane helix</keyword>
<keyword evidence="3 7" id="KW-0812">Transmembrane</keyword>
<feature type="transmembrane region" description="Helical" evidence="7">
    <location>
        <begin position="24"/>
        <end position="42"/>
    </location>
</feature>
<dbReference type="Proteomes" id="UP000326837">
    <property type="component" value="Chromosome"/>
</dbReference>
<comment type="similarity">
    <text evidence="6">Belongs to the ABC-4 integral membrane protein family.</text>
</comment>
<feature type="transmembrane region" description="Helical" evidence="7">
    <location>
        <begin position="302"/>
        <end position="324"/>
    </location>
</feature>
<feature type="transmembrane region" description="Helical" evidence="7">
    <location>
        <begin position="803"/>
        <end position="823"/>
    </location>
</feature>
<feature type="transmembrane region" description="Helical" evidence="7">
    <location>
        <begin position="522"/>
        <end position="541"/>
    </location>
</feature>
<evidence type="ECO:0000259" key="8">
    <source>
        <dbReference type="Pfam" id="PF02687"/>
    </source>
</evidence>
<dbReference type="AlphaFoldDB" id="A0A5K7X6U0"/>
<evidence type="ECO:0000256" key="1">
    <source>
        <dbReference type="ARBA" id="ARBA00004651"/>
    </source>
</evidence>
<feature type="transmembrane region" description="Helical" evidence="7">
    <location>
        <begin position="891"/>
        <end position="918"/>
    </location>
</feature>
<dbReference type="PANTHER" id="PTHR30572:SF4">
    <property type="entry name" value="ABC TRANSPORTER PERMEASE YTRF"/>
    <property type="match status" value="1"/>
</dbReference>
<dbReference type="Pfam" id="PF02687">
    <property type="entry name" value="FtsX"/>
    <property type="match status" value="2"/>
</dbReference>
<evidence type="ECO:0000256" key="2">
    <source>
        <dbReference type="ARBA" id="ARBA00022475"/>
    </source>
</evidence>
<name>A0A5K7X6U0_9BACT</name>
<evidence type="ECO:0000256" key="7">
    <source>
        <dbReference type="SAM" id="Phobius"/>
    </source>
</evidence>
<comment type="subcellular location">
    <subcellularLocation>
        <location evidence="1">Cell membrane</location>
        <topology evidence="1">Multi-pass membrane protein</topology>
    </subcellularLocation>
</comment>
<evidence type="ECO:0000313" key="10">
    <source>
        <dbReference type="Proteomes" id="UP000326837"/>
    </source>
</evidence>
<dbReference type="PANTHER" id="PTHR30572">
    <property type="entry name" value="MEMBRANE COMPONENT OF TRANSPORTER-RELATED"/>
    <property type="match status" value="1"/>
</dbReference>
<keyword evidence="2" id="KW-1003">Cell membrane</keyword>
<dbReference type="EMBL" id="AP021861">
    <property type="protein sequence ID" value="BBO32085.1"/>
    <property type="molecule type" value="Genomic_DNA"/>
</dbReference>
<dbReference type="GO" id="GO:0005886">
    <property type="term" value="C:plasma membrane"/>
    <property type="evidence" value="ECO:0007669"/>
    <property type="project" value="UniProtKB-SubCell"/>
</dbReference>
<evidence type="ECO:0000313" key="9">
    <source>
        <dbReference type="EMBL" id="BBO32085.1"/>
    </source>
</evidence>
<dbReference type="KEGG" id="lpav:PLANPX_1697"/>
<evidence type="ECO:0000256" key="4">
    <source>
        <dbReference type="ARBA" id="ARBA00022989"/>
    </source>
</evidence>
<accession>A0A5K7X6U0</accession>
<evidence type="ECO:0000256" key="5">
    <source>
        <dbReference type="ARBA" id="ARBA00023136"/>
    </source>
</evidence>
<feature type="domain" description="ABC3 transporter permease C-terminal" evidence="8">
    <location>
        <begin position="304"/>
        <end position="418"/>
    </location>
</feature>
<dbReference type="InterPro" id="IPR003838">
    <property type="entry name" value="ABC3_permease_C"/>
</dbReference>
<sequence length="935" mass="99325">MGLLRSNVVLALVAAEYRRRPGRLVLTTLATVAAACVVVWVVSSYDSLLVHFDKFSDEYLGRYQVIVVPARPKETTTFGPRQTPTLPISALDQIRSDTAVESLDSVLQARVRVALPPGNPGAARVKQDSLPMLAGSDAAAPPYPLLKGAWISPQRSAEGAISAACAAELGIEIGDALTISDFANGTKRTVTIVGIVEQLDRLPPMSLNAEMPSMRLEVLQYGPADAVLYVPLQVAREILGNDAPPSYGGIVLKPNVEPSEFMQRFAAEHRDFSQQAELQTAEQIDGELQSSFTSESARIQSYSATGLSLLAALFIIMSTLSMSVQERIRQFAMLRAIALKNWHIVAIVALEGALLGLIGWGGGLLAGWGLLQLMAWLRPALFPGGASLGSWCVLLSGACALGGAMLASLYPSWCAISATPLEGMIRRPAAAPAYRNARLGLLGAALIAFNPLVMFYAPIPASARYVTFAAIGCATTAIGFLLIAPLLFRVVERVASPLIAFLLRLNPQLLATQLTANLWRSLSVTLTLSVGLGLFVAMQTWGYSMLAPFMPGEWMPEALVMISHGATDAQLEALAGAGVVRDLLPLAIEQPKFAEDVTDAKTRATVTRQDNCVLAGVDVDRAFGGDHPLLNVRFVDGTREEAVAKLKSGRYCLVPDHFERQSGLGVGSQLELVPPADPERTVSYEIAGVVSLEGWHLASKGGLRTRSPRSAAMVFAPIGEVRRDFAIGDLRFLWASVDGSQTEATLGKALSAALNAPAQQVAATASGDAKPQRPIQARVQLTSTLRGIVQKHADAIIWGLSKLPLITLAVTSLGVASAVLSSVRSRRWELGVLRSIGMTRFALLRLILAETLLISLAACLLSLGFGVAVGYCGTEVTRYVDVHGGLNTTLVIPWLKIAPGMLAAALLSIAAALGPAVVASRCEPLRLLQDGRGVG</sequence>
<feature type="transmembrane region" description="Helical" evidence="7">
    <location>
        <begin position="843"/>
        <end position="871"/>
    </location>
</feature>
<evidence type="ECO:0000256" key="3">
    <source>
        <dbReference type="ARBA" id="ARBA00022692"/>
    </source>
</evidence>
<feature type="transmembrane region" description="Helical" evidence="7">
    <location>
        <begin position="439"/>
        <end position="459"/>
    </location>
</feature>
<keyword evidence="10" id="KW-1185">Reference proteome</keyword>
<protein>
    <recommendedName>
        <fullName evidence="8">ABC3 transporter permease C-terminal domain-containing protein</fullName>
    </recommendedName>
</protein>
<feature type="transmembrane region" description="Helical" evidence="7">
    <location>
        <begin position="388"/>
        <end position="418"/>
    </location>
</feature>
<feature type="domain" description="ABC3 transporter permease C-terminal" evidence="8">
    <location>
        <begin position="804"/>
        <end position="921"/>
    </location>
</feature>
<dbReference type="InterPro" id="IPR050250">
    <property type="entry name" value="Macrolide_Exporter_MacB"/>
</dbReference>
<organism evidence="9 10">
    <name type="scientific">Lacipirellula parvula</name>
    <dbReference type="NCBI Taxonomy" id="2650471"/>
    <lineage>
        <taxon>Bacteria</taxon>
        <taxon>Pseudomonadati</taxon>
        <taxon>Planctomycetota</taxon>
        <taxon>Planctomycetia</taxon>
        <taxon>Pirellulales</taxon>
        <taxon>Lacipirellulaceae</taxon>
        <taxon>Lacipirellula</taxon>
    </lineage>
</organism>
<reference evidence="10" key="1">
    <citation type="submission" date="2019-10" db="EMBL/GenBank/DDBJ databases">
        <title>Lacipirellula parvula gen. nov., sp. nov., representing a lineage of planctomycetes widespread in freshwater anoxic habitats, and description of the family Lacipirellulaceae.</title>
        <authorList>
            <person name="Dedysh S.N."/>
            <person name="Kulichevskaya I.S."/>
            <person name="Beletsky A.V."/>
            <person name="Rakitin A.L."/>
            <person name="Mardanov A.V."/>
            <person name="Ivanova A.A."/>
            <person name="Saltykova V.X."/>
            <person name="Rijpstra W.I.C."/>
            <person name="Sinninghe Damste J.S."/>
            <person name="Ravin N.V."/>
        </authorList>
    </citation>
    <scope>NUCLEOTIDE SEQUENCE [LARGE SCALE GENOMIC DNA]</scope>
    <source>
        <strain evidence="10">PX69</strain>
    </source>
</reference>
<proteinExistence type="inferred from homology"/>